<feature type="region of interest" description="Disordered" evidence="1">
    <location>
        <begin position="140"/>
        <end position="181"/>
    </location>
</feature>
<dbReference type="STRING" id="446462.Amir_6843"/>
<keyword evidence="3" id="KW-1185">Reference proteome</keyword>
<dbReference type="KEGG" id="ami:Amir_6843"/>
<gene>
    <name evidence="2" type="ordered locus">Amir_6843</name>
</gene>
<dbReference type="AlphaFoldDB" id="C6WPT8"/>
<feature type="compositionally biased region" description="Basic and acidic residues" evidence="1">
    <location>
        <begin position="69"/>
        <end position="87"/>
    </location>
</feature>
<sequence length="270" mass="28472">MSRRLRPGSAGVHTAPPARPALRSTSEHGRGRGRILCCPGVGGPSHEDRGRRGGTAEVRAAGPGAPSRDFPHRDCPVGLRAPDDRVRATAPGATAPRATAPEAAAPGATAPGAEGLASSGGDCGARGGRVRDRGWQLGAGAGRLWPGRPENFSRAPRAAPRARRTGGWPGGPTTGSATRRADGFRSFGHLNRSKVPDRTGLHRSARRWRRAGAGRFHLIGHCERIRVRSSGGPRWAKRRTGSAHLPPNRVYCPQHVRGDHHLPTAPGRPN</sequence>
<protein>
    <submittedName>
        <fullName evidence="2">Uncharacterized protein</fullName>
    </submittedName>
</protein>
<organism evidence="2 3">
    <name type="scientific">Actinosynnema mirum (strain ATCC 29888 / DSM 43827 / JCM 3225 / NBRC 14064 / NCIMB 13271 / NRRL B-12336 / IMRU 3971 / 101)</name>
    <dbReference type="NCBI Taxonomy" id="446462"/>
    <lineage>
        <taxon>Bacteria</taxon>
        <taxon>Bacillati</taxon>
        <taxon>Actinomycetota</taxon>
        <taxon>Actinomycetes</taxon>
        <taxon>Pseudonocardiales</taxon>
        <taxon>Pseudonocardiaceae</taxon>
        <taxon>Actinosynnema</taxon>
    </lineage>
</organism>
<evidence type="ECO:0000313" key="2">
    <source>
        <dbReference type="EMBL" id="ACU40639.1"/>
    </source>
</evidence>
<feature type="compositionally biased region" description="Low complexity" evidence="1">
    <location>
        <begin position="88"/>
        <end position="115"/>
    </location>
</feature>
<dbReference type="EMBL" id="CP001630">
    <property type="protein sequence ID" value="ACU40639.1"/>
    <property type="molecule type" value="Genomic_DNA"/>
</dbReference>
<evidence type="ECO:0000256" key="1">
    <source>
        <dbReference type="SAM" id="MobiDB-lite"/>
    </source>
</evidence>
<proteinExistence type="predicted"/>
<dbReference type="Proteomes" id="UP000002213">
    <property type="component" value="Chromosome"/>
</dbReference>
<name>C6WPT8_ACTMD</name>
<dbReference type="HOGENOM" id="CLU_1029086_0_0_11"/>
<evidence type="ECO:0000313" key="3">
    <source>
        <dbReference type="Proteomes" id="UP000002213"/>
    </source>
</evidence>
<feature type="region of interest" description="Disordered" evidence="1">
    <location>
        <begin position="1"/>
        <end position="125"/>
    </location>
</feature>
<accession>C6WPT8</accession>
<reference evidence="2 3" key="1">
    <citation type="journal article" date="2009" name="Stand. Genomic Sci.">
        <title>Complete genome sequence of Actinosynnema mirum type strain (101).</title>
        <authorList>
            <person name="Land M."/>
            <person name="Lapidus A."/>
            <person name="Mayilraj S."/>
            <person name="Chen F."/>
            <person name="Copeland A."/>
            <person name="Del Rio T.G."/>
            <person name="Nolan M."/>
            <person name="Lucas S."/>
            <person name="Tice H."/>
            <person name="Cheng J.F."/>
            <person name="Chertkov O."/>
            <person name="Bruce D."/>
            <person name="Goodwin L."/>
            <person name="Pitluck S."/>
            <person name="Rohde M."/>
            <person name="Goker M."/>
            <person name="Pati A."/>
            <person name="Ivanova N."/>
            <person name="Mavromatis K."/>
            <person name="Chen A."/>
            <person name="Palaniappan K."/>
            <person name="Hauser L."/>
            <person name="Chang Y.J."/>
            <person name="Jeffries C.C."/>
            <person name="Brettin T."/>
            <person name="Detter J.C."/>
            <person name="Han C."/>
            <person name="Chain P."/>
            <person name="Tindall B.J."/>
            <person name="Bristow J."/>
            <person name="Eisen J.A."/>
            <person name="Markowitz V."/>
            <person name="Hugenholtz P."/>
            <person name="Kyrpides N.C."/>
            <person name="Klenk H.P."/>
        </authorList>
    </citation>
    <scope>NUCLEOTIDE SEQUENCE [LARGE SCALE GENOMIC DNA]</scope>
    <source>
        <strain evidence="3">ATCC 29888 / DSM 43827 / JCM 3225 / NBRC 14064 / NCIMB 13271 / NRRL B-12336 / IMRU 3971 / 101</strain>
    </source>
</reference>